<evidence type="ECO:0000256" key="1">
    <source>
        <dbReference type="SAM" id="Phobius"/>
    </source>
</evidence>
<dbReference type="GO" id="GO:0043531">
    <property type="term" value="F:ADP binding"/>
    <property type="evidence" value="ECO:0007669"/>
    <property type="project" value="InterPro"/>
</dbReference>
<accession>A0A4Q2DT70</accession>
<comment type="caution">
    <text evidence="3">The sequence shown here is derived from an EMBL/GenBank/DDBJ whole genome shotgun (WGS) entry which is preliminary data.</text>
</comment>
<dbReference type="SUPFAM" id="SSF48452">
    <property type="entry name" value="TPR-like"/>
    <property type="match status" value="2"/>
</dbReference>
<proteinExistence type="predicted"/>
<keyword evidence="1" id="KW-0472">Membrane</keyword>
<evidence type="ECO:0000313" key="3">
    <source>
        <dbReference type="EMBL" id="RXW23710.1"/>
    </source>
</evidence>
<keyword evidence="4" id="KW-1185">Reference proteome</keyword>
<dbReference type="OrthoDB" id="20872at2759"/>
<dbReference type="Gene3D" id="3.40.50.300">
    <property type="entry name" value="P-loop containing nucleotide triphosphate hydrolases"/>
    <property type="match status" value="1"/>
</dbReference>
<dbReference type="PANTHER" id="PTHR46082:SF6">
    <property type="entry name" value="AAA+ ATPASE DOMAIN-CONTAINING PROTEIN-RELATED"/>
    <property type="match status" value="1"/>
</dbReference>
<reference evidence="3 4" key="1">
    <citation type="submission" date="2019-01" db="EMBL/GenBank/DDBJ databases">
        <title>Draft genome sequence of Psathyrella aberdarensis IHI B618.</title>
        <authorList>
            <person name="Buettner E."/>
            <person name="Kellner H."/>
        </authorList>
    </citation>
    <scope>NUCLEOTIDE SEQUENCE [LARGE SCALE GENOMIC DNA]</scope>
    <source>
        <strain evidence="3 4">IHI B618</strain>
    </source>
</reference>
<dbReference type="SUPFAM" id="SSF52540">
    <property type="entry name" value="P-loop containing nucleoside triphosphate hydrolases"/>
    <property type="match status" value="1"/>
</dbReference>
<protein>
    <recommendedName>
        <fullName evidence="2">NB-ARC domain-containing protein</fullName>
    </recommendedName>
</protein>
<dbReference type="EMBL" id="SDEE01000035">
    <property type="protein sequence ID" value="RXW23710.1"/>
    <property type="molecule type" value="Genomic_DNA"/>
</dbReference>
<name>A0A4Q2DT70_9AGAR</name>
<feature type="transmembrane region" description="Helical" evidence="1">
    <location>
        <begin position="815"/>
        <end position="835"/>
    </location>
</feature>
<dbReference type="Pfam" id="PF13424">
    <property type="entry name" value="TPR_12"/>
    <property type="match status" value="3"/>
</dbReference>
<evidence type="ECO:0000313" key="4">
    <source>
        <dbReference type="Proteomes" id="UP000290288"/>
    </source>
</evidence>
<dbReference type="Pfam" id="PF00931">
    <property type="entry name" value="NB-ARC"/>
    <property type="match status" value="1"/>
</dbReference>
<feature type="domain" description="NB-ARC" evidence="2">
    <location>
        <begin position="95"/>
        <end position="236"/>
    </location>
</feature>
<gene>
    <name evidence="3" type="ORF">EST38_g2181</name>
</gene>
<organism evidence="3 4">
    <name type="scientific">Candolleomyces aberdarensis</name>
    <dbReference type="NCBI Taxonomy" id="2316362"/>
    <lineage>
        <taxon>Eukaryota</taxon>
        <taxon>Fungi</taxon>
        <taxon>Dikarya</taxon>
        <taxon>Basidiomycota</taxon>
        <taxon>Agaricomycotina</taxon>
        <taxon>Agaricomycetes</taxon>
        <taxon>Agaricomycetidae</taxon>
        <taxon>Agaricales</taxon>
        <taxon>Agaricineae</taxon>
        <taxon>Psathyrellaceae</taxon>
        <taxon>Candolleomyces</taxon>
    </lineage>
</organism>
<dbReference type="STRING" id="2316362.A0A4Q2DT70"/>
<dbReference type="InterPro" id="IPR002182">
    <property type="entry name" value="NB-ARC"/>
</dbReference>
<dbReference type="Gene3D" id="1.25.40.10">
    <property type="entry name" value="Tetratricopeptide repeat domain"/>
    <property type="match status" value="2"/>
</dbReference>
<evidence type="ECO:0000259" key="2">
    <source>
        <dbReference type="Pfam" id="PF00931"/>
    </source>
</evidence>
<dbReference type="AlphaFoldDB" id="A0A4Q2DT70"/>
<dbReference type="InterPro" id="IPR053137">
    <property type="entry name" value="NLR-like"/>
</dbReference>
<sequence length="836" mass="95471">MFEKAHDFNIEQGTFNMIQGDQLNVQIENTQNSQYNQFVKIEVENLRVQSSNPHSEVIVIKPNATTHFAGRKKELELLNEHFHPWQPTQERCRRVCLLHGLGGIGKTQLALKFAESVSTIYPGGHVFWVDASSSDTIRASLIAIADLPLALESGLNSNTATPQRVLGWIASLKDDWIILFDNANDEISRFFPPGLQSGDILITSRNHNSSRGVGKKIEVDVMEEDDAVEMLLTKSEREENEHSTDIARQIARELTYLPLALEQAAAAIRWGICDLGSYIELYRKYRQEFLDNPSLKSASDYELTVYGSFEVSWRQMEEKAQRNDSMGLAAQYAIYLFNICTFLHYYGIDEELFRMAAETWLKHLERLQKRGPSKGEKDEGPHLLDITNLPYFEKGWNPVQFRTSMHLWQSVSIIKRDAKSSTYFVHPLIHQWGRDRYPPDQQRQHSRITGALLILAARYNTGVNMRLMHRHVPHYIEHLHLVKDVDTSYWEDRLQWASKVCGGLQDRATKAAIDMKIMEERLKHLGERHVLTIRAMSAVVIDYASLNKHTEAKQLLERVLELQRSVLGEDHVETITSIDNLGLLYLQLGNHAEAEPLLMKTLEQRKLIYGEEHRRTFTAISNLSTLYQRLGKFAESEKAGLESFEKRKKFLGDTHPDSLSSMENLSLLFSEEGKYVEAETFERPLLEYHKSIVGKTHLESLASMGRLAQIYSAQGKYIQAEELQMELVSTKKEKFGRNHPETITALADLRTTYQRLGKTTQAKAIEYELSNVKDSASSISTALVVEDVTNVAGTTPVIANDSEVRRTWFSDLLQLHPAFLSIPVAVLLTFLVRFLI</sequence>
<keyword evidence="1" id="KW-1133">Transmembrane helix</keyword>
<dbReference type="PANTHER" id="PTHR46082">
    <property type="entry name" value="ATP/GTP-BINDING PROTEIN-RELATED"/>
    <property type="match status" value="1"/>
</dbReference>
<dbReference type="Proteomes" id="UP000290288">
    <property type="component" value="Unassembled WGS sequence"/>
</dbReference>
<dbReference type="InterPro" id="IPR011990">
    <property type="entry name" value="TPR-like_helical_dom_sf"/>
</dbReference>
<keyword evidence="1" id="KW-0812">Transmembrane</keyword>
<dbReference type="InterPro" id="IPR027417">
    <property type="entry name" value="P-loop_NTPase"/>
</dbReference>